<keyword evidence="1" id="KW-0251">Elongation factor</keyword>
<name>A0A1H1RPT9_9FLAO</name>
<dbReference type="AlphaFoldDB" id="A0A1H1RPT9"/>
<dbReference type="SUPFAM" id="SSF54534">
    <property type="entry name" value="FKBP-like"/>
    <property type="match status" value="1"/>
</dbReference>
<dbReference type="EMBL" id="LT629774">
    <property type="protein sequence ID" value="SDS37612.1"/>
    <property type="molecule type" value="Genomic_DNA"/>
</dbReference>
<reference evidence="1 2" key="1">
    <citation type="submission" date="2016-10" db="EMBL/GenBank/DDBJ databases">
        <authorList>
            <person name="Varghese N."/>
            <person name="Submissions S."/>
        </authorList>
    </citation>
    <scope>NUCLEOTIDE SEQUENCE [LARGE SCALE GENOMIC DNA]</scope>
    <source>
        <strain evidence="1 2">RHA_55</strain>
    </source>
</reference>
<dbReference type="GO" id="GO:0003746">
    <property type="term" value="F:translation elongation factor activity"/>
    <property type="evidence" value="ECO:0007669"/>
    <property type="project" value="UniProtKB-KW"/>
</dbReference>
<organism evidence="1 2">
    <name type="scientific">Winogradskyella sediminis</name>
    <dbReference type="NCBI Taxonomy" id="1382466"/>
    <lineage>
        <taxon>Bacteria</taxon>
        <taxon>Pseudomonadati</taxon>
        <taxon>Bacteroidota</taxon>
        <taxon>Flavobacteriia</taxon>
        <taxon>Flavobacteriales</taxon>
        <taxon>Flavobacteriaceae</taxon>
        <taxon>Winogradskyella</taxon>
    </lineage>
</organism>
<evidence type="ECO:0000313" key="2">
    <source>
        <dbReference type="Proteomes" id="UP000198963"/>
    </source>
</evidence>
<accession>A0A1H1RPT9</accession>
<protein>
    <submittedName>
        <fullName evidence="1">Transcription elongation factor, GreA/GreB, C-term</fullName>
    </submittedName>
</protein>
<dbReference type="STRING" id="1249933.SAMN04489797_1468"/>
<evidence type="ECO:0000313" key="1">
    <source>
        <dbReference type="EMBL" id="SDS37612.1"/>
    </source>
</evidence>
<keyword evidence="1" id="KW-0648">Protein biosynthesis</keyword>
<dbReference type="Proteomes" id="UP000198963">
    <property type="component" value="Chromosome I"/>
</dbReference>
<proteinExistence type="predicted"/>
<sequence length="149" mass="16518">MTVKEALYQSCSAFLENRLITVRNTILDIQTSLQSETKSSAGDKHETGRAMLQLEREKAGCQLAEIEKQQHVLQKIDIGTKSSKVGLGSVVKTTQFNYFIAVSAGEFTINNTSYFAISSATPIAQLLLSKQIGDEVVFRTQKFKIIEII</sequence>
<gene>
    <name evidence="1" type="ORF">SAMN04489797_1468</name>
</gene>
<dbReference type="RefSeq" id="WP_092445716.1">
    <property type="nucleotide sequence ID" value="NZ_JBLXAG010000002.1"/>
</dbReference>
<keyword evidence="2" id="KW-1185">Reference proteome</keyword>